<keyword evidence="3" id="KW-0813">Transport</keyword>
<evidence type="ECO:0000256" key="9">
    <source>
        <dbReference type="ARBA" id="ARBA00023136"/>
    </source>
</evidence>
<dbReference type="Proteomes" id="UP000269438">
    <property type="component" value="Unassembled WGS sequence"/>
</dbReference>
<dbReference type="OrthoDB" id="8481147at2"/>
<dbReference type="CDD" id="cd03257">
    <property type="entry name" value="ABC_NikE_OppD_transporters"/>
    <property type="match status" value="1"/>
</dbReference>
<dbReference type="GO" id="GO:0005886">
    <property type="term" value="C:plasma membrane"/>
    <property type="evidence" value="ECO:0007669"/>
    <property type="project" value="UniProtKB-SubCell"/>
</dbReference>
<name>A0A3L7AJW7_9MICO</name>
<dbReference type="PROSITE" id="PS00211">
    <property type="entry name" value="ABC_TRANSPORTER_1"/>
    <property type="match status" value="1"/>
</dbReference>
<comment type="subcellular location">
    <subcellularLocation>
        <location evidence="1">Cell membrane</location>
        <topology evidence="1">Peripheral membrane protein</topology>
    </subcellularLocation>
</comment>
<comment type="caution">
    <text evidence="12">The sequence shown here is derived from an EMBL/GenBank/DDBJ whole genome shotgun (WGS) entry which is preliminary data.</text>
</comment>
<reference evidence="12 14" key="1">
    <citation type="submission" date="2018-10" db="EMBL/GenBank/DDBJ databases">
        <authorList>
            <person name="Li J."/>
        </authorList>
    </citation>
    <scope>NUCLEOTIDE SEQUENCE [LARGE SCALE GENOMIC DNA]</scope>
    <source>
        <strain evidence="12 14">JCM 11654</strain>
    </source>
</reference>
<keyword evidence="14" id="KW-1185">Reference proteome</keyword>
<sequence>MSQLDNQYDGARHANASDGLTIRDLTIRIGEKEILHGINLDLIPGQITGLAGESGSGKSITGLAMLRLLPTNAKTGGAITFEGRDLLTIPERDMGKIRGQHVGMVFQDPTASLHPMLTIERQLTDHLRAHTGVSKKEARERALDVLRKVKVPLPETALKKYPHQFSGGQLQRIAIAVAIICEPRILIADEPTTALDVTVQAGVLRLLRQLCDELGLAVLLITHDLGVMSSLADRIAVLRQGEIVEEGTRYNVLRNPQHEYTKALIDALPSHEGAGADLATATDAAAEAVNVEGAGADLATGTDAAAEAVNVEGAGADLASATEAATETATETSTEKEAGND</sequence>
<gene>
    <name evidence="13" type="ORF">D9V34_01015</name>
    <name evidence="12" type="ORF">D9V34_13310</name>
</gene>
<evidence type="ECO:0000256" key="5">
    <source>
        <dbReference type="ARBA" id="ARBA00022519"/>
    </source>
</evidence>
<evidence type="ECO:0000256" key="2">
    <source>
        <dbReference type="ARBA" id="ARBA00005417"/>
    </source>
</evidence>
<evidence type="ECO:0000256" key="6">
    <source>
        <dbReference type="ARBA" id="ARBA00022741"/>
    </source>
</evidence>
<dbReference type="AlphaFoldDB" id="A0A3L7AJW7"/>
<dbReference type="GO" id="GO:0015833">
    <property type="term" value="P:peptide transport"/>
    <property type="evidence" value="ECO:0007669"/>
    <property type="project" value="InterPro"/>
</dbReference>
<keyword evidence="7 12" id="KW-0067">ATP-binding</keyword>
<evidence type="ECO:0000259" key="11">
    <source>
        <dbReference type="PROSITE" id="PS50893"/>
    </source>
</evidence>
<dbReference type="GO" id="GO:0005524">
    <property type="term" value="F:ATP binding"/>
    <property type="evidence" value="ECO:0007669"/>
    <property type="project" value="UniProtKB-KW"/>
</dbReference>
<proteinExistence type="inferred from homology"/>
<evidence type="ECO:0000313" key="12">
    <source>
        <dbReference type="EMBL" id="RLP80826.1"/>
    </source>
</evidence>
<keyword evidence="8" id="KW-1278">Translocase</keyword>
<dbReference type="FunFam" id="3.40.50.300:FF:000016">
    <property type="entry name" value="Oligopeptide ABC transporter ATP-binding component"/>
    <property type="match status" value="1"/>
</dbReference>
<dbReference type="GO" id="GO:0016887">
    <property type="term" value="F:ATP hydrolysis activity"/>
    <property type="evidence" value="ECO:0007669"/>
    <property type="project" value="InterPro"/>
</dbReference>
<feature type="compositionally biased region" description="Low complexity" evidence="10">
    <location>
        <begin position="318"/>
        <end position="332"/>
    </location>
</feature>
<evidence type="ECO:0000256" key="10">
    <source>
        <dbReference type="SAM" id="MobiDB-lite"/>
    </source>
</evidence>
<evidence type="ECO:0000256" key="7">
    <source>
        <dbReference type="ARBA" id="ARBA00022840"/>
    </source>
</evidence>
<dbReference type="SUPFAM" id="SSF52540">
    <property type="entry name" value="P-loop containing nucleoside triphosphate hydrolases"/>
    <property type="match status" value="1"/>
</dbReference>
<feature type="region of interest" description="Disordered" evidence="10">
    <location>
        <begin position="318"/>
        <end position="341"/>
    </location>
</feature>
<keyword evidence="6" id="KW-0547">Nucleotide-binding</keyword>
<dbReference type="EMBL" id="RCUY01000001">
    <property type="protein sequence ID" value="RLP84611.1"/>
    <property type="molecule type" value="Genomic_DNA"/>
</dbReference>
<keyword evidence="9" id="KW-0472">Membrane</keyword>
<evidence type="ECO:0000256" key="1">
    <source>
        <dbReference type="ARBA" id="ARBA00004202"/>
    </source>
</evidence>
<dbReference type="InterPro" id="IPR027417">
    <property type="entry name" value="P-loop_NTPase"/>
</dbReference>
<protein>
    <submittedName>
        <fullName evidence="12">ABC transporter ATP-binding protein</fullName>
    </submittedName>
</protein>
<dbReference type="Pfam" id="PF08352">
    <property type="entry name" value="oligo_HPY"/>
    <property type="match status" value="1"/>
</dbReference>
<dbReference type="PROSITE" id="PS50893">
    <property type="entry name" value="ABC_TRANSPORTER_2"/>
    <property type="match status" value="1"/>
</dbReference>
<dbReference type="Pfam" id="PF00005">
    <property type="entry name" value="ABC_tran"/>
    <property type="match status" value="1"/>
</dbReference>
<evidence type="ECO:0000313" key="14">
    <source>
        <dbReference type="Proteomes" id="UP000269438"/>
    </source>
</evidence>
<dbReference type="Gene3D" id="3.40.50.300">
    <property type="entry name" value="P-loop containing nucleotide triphosphate hydrolases"/>
    <property type="match status" value="1"/>
</dbReference>
<evidence type="ECO:0000256" key="4">
    <source>
        <dbReference type="ARBA" id="ARBA00022475"/>
    </source>
</evidence>
<dbReference type="InterPro" id="IPR017871">
    <property type="entry name" value="ABC_transporter-like_CS"/>
</dbReference>
<dbReference type="InterPro" id="IPR013563">
    <property type="entry name" value="Oligopep_ABC_C"/>
</dbReference>
<accession>A0A3L7AJW7</accession>
<dbReference type="InterPro" id="IPR050388">
    <property type="entry name" value="ABC_Ni/Peptide_Import"/>
</dbReference>
<dbReference type="RefSeq" id="WP_121687093.1">
    <property type="nucleotide sequence ID" value="NZ_RCUY01000001.1"/>
</dbReference>
<dbReference type="SMART" id="SM00382">
    <property type="entry name" value="AAA"/>
    <property type="match status" value="1"/>
</dbReference>
<evidence type="ECO:0000313" key="13">
    <source>
        <dbReference type="EMBL" id="RLP84611.1"/>
    </source>
</evidence>
<dbReference type="PANTHER" id="PTHR43297:SF14">
    <property type="entry name" value="ATPASE AAA-TYPE CORE DOMAIN-CONTAINING PROTEIN"/>
    <property type="match status" value="1"/>
</dbReference>
<dbReference type="InterPro" id="IPR003593">
    <property type="entry name" value="AAA+_ATPase"/>
</dbReference>
<evidence type="ECO:0000256" key="8">
    <source>
        <dbReference type="ARBA" id="ARBA00022967"/>
    </source>
</evidence>
<dbReference type="EMBL" id="RCUY01000011">
    <property type="protein sequence ID" value="RLP80826.1"/>
    <property type="molecule type" value="Genomic_DNA"/>
</dbReference>
<dbReference type="PANTHER" id="PTHR43297">
    <property type="entry name" value="OLIGOPEPTIDE TRANSPORT ATP-BINDING PROTEIN APPD"/>
    <property type="match status" value="1"/>
</dbReference>
<keyword evidence="5" id="KW-0997">Cell inner membrane</keyword>
<organism evidence="12 14">
    <name type="scientific">Mycetocola lacteus</name>
    <dbReference type="NCBI Taxonomy" id="76637"/>
    <lineage>
        <taxon>Bacteria</taxon>
        <taxon>Bacillati</taxon>
        <taxon>Actinomycetota</taxon>
        <taxon>Actinomycetes</taxon>
        <taxon>Micrococcales</taxon>
        <taxon>Microbacteriaceae</taxon>
        <taxon>Mycetocola</taxon>
    </lineage>
</organism>
<keyword evidence="4" id="KW-1003">Cell membrane</keyword>
<feature type="domain" description="ABC transporter" evidence="11">
    <location>
        <begin position="20"/>
        <end position="265"/>
    </location>
</feature>
<dbReference type="InterPro" id="IPR003439">
    <property type="entry name" value="ABC_transporter-like_ATP-bd"/>
</dbReference>
<comment type="similarity">
    <text evidence="2">Belongs to the ABC transporter superfamily.</text>
</comment>
<evidence type="ECO:0000256" key="3">
    <source>
        <dbReference type="ARBA" id="ARBA00022448"/>
    </source>
</evidence>